<keyword evidence="4" id="KW-0560">Oxidoreductase</keyword>
<dbReference type="Gene3D" id="1.10.1040.10">
    <property type="entry name" value="N-(1-d-carboxylethyl)-l-norvaline Dehydrogenase, domain 2"/>
    <property type="match status" value="1"/>
</dbReference>
<dbReference type="Gene3D" id="3.40.50.720">
    <property type="entry name" value="NAD(P)-binding Rossmann-like Domain"/>
    <property type="match status" value="1"/>
</dbReference>
<dbReference type="Pfam" id="PF01232">
    <property type="entry name" value="Mannitol_dh"/>
    <property type="match status" value="1"/>
</dbReference>
<evidence type="ECO:0000256" key="3">
    <source>
        <dbReference type="ARBA" id="ARBA00016219"/>
    </source>
</evidence>
<dbReference type="PANTHER" id="PTHR43362:SF1">
    <property type="entry name" value="MANNITOL DEHYDROGENASE 2-RELATED"/>
    <property type="match status" value="1"/>
</dbReference>
<dbReference type="InterPro" id="IPR050988">
    <property type="entry name" value="Mannitol_DH/Oxidoreductase"/>
</dbReference>
<organism evidence="9 10">
    <name type="scientific">Mycobacterium shimoidei</name>
    <dbReference type="NCBI Taxonomy" id="29313"/>
    <lineage>
        <taxon>Bacteria</taxon>
        <taxon>Bacillati</taxon>
        <taxon>Actinomycetota</taxon>
        <taxon>Actinomycetes</taxon>
        <taxon>Mycobacteriales</taxon>
        <taxon>Mycobacteriaceae</taxon>
        <taxon>Mycobacterium</taxon>
    </lineage>
</organism>
<comment type="catalytic activity">
    <reaction evidence="6">
        <text>D-mannitol 1-phosphate + NAD(+) = beta-D-fructose 6-phosphate + NADH + H(+)</text>
        <dbReference type="Rhea" id="RHEA:19661"/>
        <dbReference type="ChEBI" id="CHEBI:15378"/>
        <dbReference type="ChEBI" id="CHEBI:57540"/>
        <dbReference type="ChEBI" id="CHEBI:57634"/>
        <dbReference type="ChEBI" id="CHEBI:57945"/>
        <dbReference type="ChEBI" id="CHEBI:61381"/>
        <dbReference type="EC" id="1.1.1.17"/>
    </reaction>
</comment>
<dbReference type="Proteomes" id="UP000252015">
    <property type="component" value="Unassembled WGS sequence"/>
</dbReference>
<dbReference type="RefSeq" id="WP_069396175.1">
    <property type="nucleotide sequence ID" value="NZ_JACKUN010000025.1"/>
</dbReference>
<feature type="domain" description="Mannitol dehydrogenase C-terminal" evidence="8">
    <location>
        <begin position="304"/>
        <end position="484"/>
    </location>
</feature>
<accession>A0A1E3TGB3</accession>
<dbReference type="EC" id="1.1.1.17" evidence="2"/>
<feature type="domain" description="Mannitol dehydrogenase N-terminal" evidence="7">
    <location>
        <begin position="46"/>
        <end position="295"/>
    </location>
</feature>
<dbReference type="OrthoDB" id="271711at2"/>
<evidence type="ECO:0000256" key="4">
    <source>
        <dbReference type="ARBA" id="ARBA00023002"/>
    </source>
</evidence>
<dbReference type="InterPro" id="IPR023027">
    <property type="entry name" value="Mannitol_DH_CS"/>
</dbReference>
<evidence type="ECO:0000256" key="2">
    <source>
        <dbReference type="ARBA" id="ARBA00012939"/>
    </source>
</evidence>
<dbReference type="SUPFAM" id="SSF48179">
    <property type="entry name" value="6-phosphogluconate dehydrogenase C-terminal domain-like"/>
    <property type="match status" value="1"/>
</dbReference>
<dbReference type="Pfam" id="PF08125">
    <property type="entry name" value="Mannitol_dh_C"/>
    <property type="match status" value="1"/>
</dbReference>
<name>A0A1E3TGB3_MYCSH</name>
<reference evidence="9 10" key="1">
    <citation type="submission" date="2018-05" db="EMBL/GenBank/DDBJ databases">
        <authorList>
            <consortium name="IHU Genomes"/>
        </authorList>
    </citation>
    <scope>NUCLEOTIDE SEQUENCE [LARGE SCALE GENOMIC DNA]</scope>
    <source>
        <strain evidence="9 10">P7336</strain>
    </source>
</reference>
<gene>
    <name evidence="9" type="ORF">MSP7336_02079</name>
</gene>
<dbReference type="InterPro" id="IPR013131">
    <property type="entry name" value="Mannitol_DH_N"/>
</dbReference>
<sequence>MGYRKSISNVVPLRRTVGVPLSNATLPLHSQRIDVPTYDRSALRPSVVHIGPGNFHRAHQAVYFDDLARSGVSRQWGVTNVSLRTPRVKDLLSAQDGLYTVVQRGERQTARVVGSIGGYHYAPHDSVAVRTALADPQTRVVSLTITGNGYYLDPRTGEFDATHPDVRADLAAPKSAKCYATAWAYLTEALDRRRRAGIAPFTVLCCDNIPDNTPTARTALVSFATLRDPRLGRWIERNVAFPSTMVDRITPQTSEEDCEFVERTFGIADMLPVVTEPHCQWIIEDSFSHGRPPLDEVGVEFVADVSDYKLVKTRLLNATHMALGCLATLAGYQRTGEAMSDPVIFGYVEQLMRDEIQPLLPARHPMNTRGYRNTLLTRLSNRRIPDQLSRLARRGSEKMPSFVLPSLHEAIRQGRPHTLLMLAVAGWARYLRGTDLYGRKIRIDDPQADVLTDLATRAGNGAYPLLEHEIFTEFRGTPGFAEQLGDLIADIDERGVRAALRQALQDTARELA</sequence>
<dbReference type="PRINTS" id="PR00084">
    <property type="entry name" value="MTLDHDRGNASE"/>
</dbReference>
<keyword evidence="5" id="KW-0520">NAD</keyword>
<evidence type="ECO:0000313" key="9">
    <source>
        <dbReference type="EMBL" id="SRX93835.1"/>
    </source>
</evidence>
<dbReference type="InterPro" id="IPR036291">
    <property type="entry name" value="NAD(P)-bd_dom_sf"/>
</dbReference>
<dbReference type="GO" id="GO:0008926">
    <property type="term" value="F:mannitol-1-phosphate 5-dehydrogenase activity"/>
    <property type="evidence" value="ECO:0007669"/>
    <property type="project" value="UniProtKB-EC"/>
</dbReference>
<dbReference type="InterPro" id="IPR013118">
    <property type="entry name" value="Mannitol_DH_C"/>
</dbReference>
<evidence type="ECO:0000313" key="10">
    <source>
        <dbReference type="Proteomes" id="UP000252015"/>
    </source>
</evidence>
<evidence type="ECO:0000256" key="6">
    <source>
        <dbReference type="ARBA" id="ARBA00048615"/>
    </source>
</evidence>
<comment type="similarity">
    <text evidence="1">Belongs to the mannitol dehydrogenase family.</text>
</comment>
<keyword evidence="10" id="KW-1185">Reference proteome</keyword>
<dbReference type="EMBL" id="UEGW01000001">
    <property type="protein sequence ID" value="SRX93835.1"/>
    <property type="molecule type" value="Genomic_DNA"/>
</dbReference>
<dbReference type="AlphaFoldDB" id="A0A1E3TGB3"/>
<dbReference type="InterPro" id="IPR000669">
    <property type="entry name" value="Mannitol_DH"/>
</dbReference>
<evidence type="ECO:0000256" key="1">
    <source>
        <dbReference type="ARBA" id="ARBA00006541"/>
    </source>
</evidence>
<dbReference type="STRING" id="29313.BHQ16_11480"/>
<dbReference type="GO" id="GO:0019594">
    <property type="term" value="P:mannitol metabolic process"/>
    <property type="evidence" value="ECO:0007669"/>
    <property type="project" value="InterPro"/>
</dbReference>
<protein>
    <recommendedName>
        <fullName evidence="3">Mannitol-1-phosphate 5-dehydrogenase</fullName>
        <ecNumber evidence="2">1.1.1.17</ecNumber>
    </recommendedName>
</protein>
<dbReference type="PROSITE" id="PS00974">
    <property type="entry name" value="MANNITOL_DHGENASE"/>
    <property type="match status" value="1"/>
</dbReference>
<evidence type="ECO:0000259" key="7">
    <source>
        <dbReference type="Pfam" id="PF01232"/>
    </source>
</evidence>
<dbReference type="InterPro" id="IPR013328">
    <property type="entry name" value="6PGD_dom2"/>
</dbReference>
<dbReference type="PANTHER" id="PTHR43362">
    <property type="entry name" value="MANNITOL DEHYDROGENASE DSF1-RELATED"/>
    <property type="match status" value="1"/>
</dbReference>
<dbReference type="InterPro" id="IPR008927">
    <property type="entry name" value="6-PGluconate_DH-like_C_sf"/>
</dbReference>
<proteinExistence type="inferred from homology"/>
<evidence type="ECO:0000256" key="5">
    <source>
        <dbReference type="ARBA" id="ARBA00023027"/>
    </source>
</evidence>
<evidence type="ECO:0000259" key="8">
    <source>
        <dbReference type="Pfam" id="PF08125"/>
    </source>
</evidence>
<dbReference type="SUPFAM" id="SSF51735">
    <property type="entry name" value="NAD(P)-binding Rossmann-fold domains"/>
    <property type="match status" value="1"/>
</dbReference>